<organism evidence="1 2">
    <name type="scientific">Cypionkella aquatica</name>
    <dbReference type="NCBI Taxonomy" id="1756042"/>
    <lineage>
        <taxon>Bacteria</taxon>
        <taxon>Pseudomonadati</taxon>
        <taxon>Pseudomonadota</taxon>
        <taxon>Alphaproteobacteria</taxon>
        <taxon>Rhodobacterales</taxon>
        <taxon>Paracoccaceae</taxon>
        <taxon>Cypionkella</taxon>
    </lineage>
</organism>
<dbReference type="Proteomes" id="UP001157355">
    <property type="component" value="Unassembled WGS sequence"/>
</dbReference>
<evidence type="ECO:0000313" key="2">
    <source>
        <dbReference type="Proteomes" id="UP001157355"/>
    </source>
</evidence>
<gene>
    <name evidence="1" type="ORF">GCM10010873_36650</name>
</gene>
<dbReference type="AlphaFoldDB" id="A0AA37UC83"/>
<protein>
    <submittedName>
        <fullName evidence="1">Uncharacterized protein</fullName>
    </submittedName>
</protein>
<accession>A0AA37UC83</accession>
<name>A0AA37UC83_9RHOB</name>
<evidence type="ECO:0000313" key="1">
    <source>
        <dbReference type="EMBL" id="GLS88691.1"/>
    </source>
</evidence>
<proteinExistence type="predicted"/>
<dbReference type="EMBL" id="BSPP01000016">
    <property type="protein sequence ID" value="GLS88691.1"/>
    <property type="molecule type" value="Genomic_DNA"/>
</dbReference>
<sequence length="56" mass="5903">MRKLQSSEESIRIVLSGVRGADSLAELCPRKGLPVAEGCQTDVIMGVSVMITPTTA</sequence>
<reference evidence="1 2" key="1">
    <citation type="journal article" date="2014" name="Int. J. Syst. Evol. Microbiol.">
        <title>Complete genome sequence of Corynebacterium casei LMG S-19264T (=DSM 44701T), isolated from a smear-ripened cheese.</title>
        <authorList>
            <consortium name="US DOE Joint Genome Institute (JGI-PGF)"/>
            <person name="Walter F."/>
            <person name="Albersmeier A."/>
            <person name="Kalinowski J."/>
            <person name="Ruckert C."/>
        </authorList>
    </citation>
    <scope>NUCLEOTIDE SEQUENCE [LARGE SCALE GENOMIC DNA]</scope>
    <source>
        <strain evidence="1 2">NBRC 111766</strain>
    </source>
</reference>
<keyword evidence="2" id="KW-1185">Reference proteome</keyword>
<comment type="caution">
    <text evidence="1">The sequence shown here is derived from an EMBL/GenBank/DDBJ whole genome shotgun (WGS) entry which is preliminary data.</text>
</comment>